<dbReference type="AlphaFoldDB" id="A0A382L0S2"/>
<accession>A0A382L0S2</accession>
<protein>
    <submittedName>
        <fullName evidence="1">Uncharacterized protein</fullName>
    </submittedName>
</protein>
<name>A0A382L0S2_9ZZZZ</name>
<proteinExistence type="predicted"/>
<dbReference type="EMBL" id="UINC01084166">
    <property type="protein sequence ID" value="SVC30548.1"/>
    <property type="molecule type" value="Genomic_DNA"/>
</dbReference>
<gene>
    <name evidence="1" type="ORF">METZ01_LOCUS283402</name>
</gene>
<sequence>MSFRLIKQIGVITASTLGDDAAHATSAFTIGPRSSIRISEVGGQDAYVKVSNEGTAVTNSSGVSNGFCLKANSSVTIVPDEKVNSTVVISATVANPAVLTVQDPGHTLVAGQQVSLVGAAVAAWNTLVTDSNIASVTGTTITTDKNSASTAAYTGGGTLITCFKVSAINETAGSDAGIVVEEVVIGNTGV</sequence>
<evidence type="ECO:0000313" key="1">
    <source>
        <dbReference type="EMBL" id="SVC30548.1"/>
    </source>
</evidence>
<organism evidence="1">
    <name type="scientific">marine metagenome</name>
    <dbReference type="NCBI Taxonomy" id="408172"/>
    <lineage>
        <taxon>unclassified sequences</taxon>
        <taxon>metagenomes</taxon>
        <taxon>ecological metagenomes</taxon>
    </lineage>
</organism>
<reference evidence="1" key="1">
    <citation type="submission" date="2018-05" db="EMBL/GenBank/DDBJ databases">
        <authorList>
            <person name="Lanie J.A."/>
            <person name="Ng W.-L."/>
            <person name="Kazmierczak K.M."/>
            <person name="Andrzejewski T.M."/>
            <person name="Davidsen T.M."/>
            <person name="Wayne K.J."/>
            <person name="Tettelin H."/>
            <person name="Glass J.I."/>
            <person name="Rusch D."/>
            <person name="Podicherti R."/>
            <person name="Tsui H.-C.T."/>
            <person name="Winkler M.E."/>
        </authorList>
    </citation>
    <scope>NUCLEOTIDE SEQUENCE</scope>
</reference>